<dbReference type="PROSITE" id="PS51257">
    <property type="entry name" value="PROKAR_LIPOPROTEIN"/>
    <property type="match status" value="1"/>
</dbReference>
<dbReference type="AlphaFoldDB" id="A0A1L7CR73"/>
<feature type="domain" description="AMIN-like" evidence="2">
    <location>
        <begin position="60"/>
        <end position="183"/>
    </location>
</feature>
<feature type="chain" id="PRO_5038448947" description="AMIN-like domain-containing protein" evidence="1">
    <location>
        <begin position="26"/>
        <end position="186"/>
    </location>
</feature>
<dbReference type="RefSeq" id="WP_075663308.1">
    <property type="nucleotide sequence ID" value="NZ_CP009247.1"/>
</dbReference>
<dbReference type="KEGG" id="cfk:CFRA_02515"/>
<keyword evidence="1" id="KW-0732">Signal</keyword>
<protein>
    <recommendedName>
        <fullName evidence="2">AMIN-like domain-containing protein</fullName>
    </recommendedName>
</protein>
<organism evidence="3 4">
    <name type="scientific">Corynebacterium frankenforstense DSM 45800</name>
    <dbReference type="NCBI Taxonomy" id="1437875"/>
    <lineage>
        <taxon>Bacteria</taxon>
        <taxon>Bacillati</taxon>
        <taxon>Actinomycetota</taxon>
        <taxon>Actinomycetes</taxon>
        <taxon>Mycobacteriales</taxon>
        <taxon>Corynebacteriaceae</taxon>
        <taxon>Corynebacterium</taxon>
    </lineage>
</organism>
<dbReference type="InterPro" id="IPR056303">
    <property type="entry name" value="AMIN-like"/>
</dbReference>
<dbReference type="Pfam" id="PF24837">
    <property type="entry name" value="AMIN-like"/>
    <property type="match status" value="1"/>
</dbReference>
<dbReference type="EMBL" id="CP009247">
    <property type="protein sequence ID" value="APT88332.1"/>
    <property type="molecule type" value="Genomic_DNA"/>
</dbReference>
<evidence type="ECO:0000256" key="1">
    <source>
        <dbReference type="SAM" id="SignalP"/>
    </source>
</evidence>
<gene>
    <name evidence="3" type="ORF">CFRA_02515</name>
</gene>
<evidence type="ECO:0000259" key="2">
    <source>
        <dbReference type="Pfam" id="PF24837"/>
    </source>
</evidence>
<reference evidence="3 4" key="1">
    <citation type="submission" date="2014-08" db="EMBL/GenBank/DDBJ databases">
        <title>Complete genome sequence of Corynebacterium frankenforstense ST18(T) (=DSM 45800(T)), isolated from raw cow milk.</title>
        <authorList>
            <person name="Ruckert C."/>
            <person name="Albersmeier A."/>
            <person name="Winkler A."/>
            <person name="Lipski A."/>
            <person name="Kalinowski J."/>
        </authorList>
    </citation>
    <scope>NUCLEOTIDE SEQUENCE [LARGE SCALE GENOMIC DNA]</scope>
    <source>
        <strain evidence="3 4">ST18</strain>
    </source>
</reference>
<dbReference type="OrthoDB" id="3393679at2"/>
<accession>A0A1L7CR73</accession>
<dbReference type="STRING" id="1437875.CFRA_02515"/>
<sequence length="186" mass="19366">MTRPPAHPARVAGLLCALALSAACAGCSGASQAPATGLTPLGDANPAMKTERPEAPAGLAVTDVRTGHHDTFDRVVFDLAGEGRPGWYVDYDETPASQASGATVTYRGSVALNVNIDGTAYPFEVGVDDPHLTRVTAQEDGVLTEVVPVGTLEGRSQFVVGLEREVPYSVQVIDGPTRLVIDLVRG</sequence>
<evidence type="ECO:0000313" key="3">
    <source>
        <dbReference type="EMBL" id="APT88332.1"/>
    </source>
</evidence>
<evidence type="ECO:0000313" key="4">
    <source>
        <dbReference type="Proteomes" id="UP000185434"/>
    </source>
</evidence>
<name>A0A1L7CR73_9CORY</name>
<dbReference type="Proteomes" id="UP000185434">
    <property type="component" value="Chromosome"/>
</dbReference>
<proteinExistence type="predicted"/>
<feature type="signal peptide" evidence="1">
    <location>
        <begin position="1"/>
        <end position="25"/>
    </location>
</feature>
<keyword evidence="4" id="KW-1185">Reference proteome</keyword>